<dbReference type="PATRIC" id="fig|28128.5.peg.2688"/>
<name>A0A133PUH6_9BACT</name>
<dbReference type="OrthoDB" id="1079392at2"/>
<dbReference type="Proteomes" id="UP000070533">
    <property type="component" value="Unassembled WGS sequence"/>
</dbReference>
<dbReference type="InterPro" id="IPR015082">
    <property type="entry name" value="DUF1896"/>
</dbReference>
<proteinExistence type="predicted"/>
<dbReference type="Gene3D" id="1.10.8.330">
    <property type="entry name" value="PG0816-like"/>
    <property type="match status" value="1"/>
</dbReference>
<dbReference type="RefSeq" id="WP_156439280.1">
    <property type="nucleotide sequence ID" value="NZ_KQ957335.1"/>
</dbReference>
<feature type="non-terminal residue" evidence="1">
    <location>
        <position position="41"/>
    </location>
</feature>
<dbReference type="STRING" id="28128.HMPREF3226_02612"/>
<dbReference type="Pfam" id="PF08989">
    <property type="entry name" value="DUF1896"/>
    <property type="match status" value="1"/>
</dbReference>
<keyword evidence="2" id="KW-1185">Reference proteome</keyword>
<protein>
    <submittedName>
        <fullName evidence="1">Uncharacterized protein</fullName>
    </submittedName>
</protein>
<dbReference type="AlphaFoldDB" id="A0A133PUH6"/>
<evidence type="ECO:0000313" key="1">
    <source>
        <dbReference type="EMBL" id="KXA32771.1"/>
    </source>
</evidence>
<gene>
    <name evidence="1" type="ORF">HMPREF3226_02612</name>
</gene>
<accession>A0A133PUH6</accession>
<sequence>MKENKKLELSYFRLKLKSYMSEHLPERLKDKEFITARADMA</sequence>
<dbReference type="SUPFAM" id="SSF140753">
    <property type="entry name" value="PG0816-like"/>
    <property type="match status" value="1"/>
</dbReference>
<reference evidence="2" key="1">
    <citation type="submission" date="2016-01" db="EMBL/GenBank/DDBJ databases">
        <authorList>
            <person name="Mitreva M."/>
            <person name="Pepin K.H."/>
            <person name="Mihindukulasuriya K.A."/>
            <person name="Fulton R."/>
            <person name="Fronick C."/>
            <person name="O'Laughlin M."/>
            <person name="Miner T."/>
            <person name="Herter B."/>
            <person name="Rosa B.A."/>
            <person name="Cordes M."/>
            <person name="Tomlinson C."/>
            <person name="Wollam A."/>
            <person name="Palsikar V.B."/>
            <person name="Mardis E.R."/>
            <person name="Wilson R.K."/>
        </authorList>
    </citation>
    <scope>NUCLEOTIDE SEQUENCE [LARGE SCALE GENOMIC DNA]</scope>
    <source>
        <strain evidence="2">MJR7716</strain>
    </source>
</reference>
<organism evidence="1 2">
    <name type="scientific">Prevotella corporis</name>
    <dbReference type="NCBI Taxonomy" id="28128"/>
    <lineage>
        <taxon>Bacteria</taxon>
        <taxon>Pseudomonadati</taxon>
        <taxon>Bacteroidota</taxon>
        <taxon>Bacteroidia</taxon>
        <taxon>Bacteroidales</taxon>
        <taxon>Prevotellaceae</taxon>
        <taxon>Prevotella</taxon>
    </lineage>
</organism>
<dbReference type="EMBL" id="LRQG01000247">
    <property type="protein sequence ID" value="KXA32771.1"/>
    <property type="molecule type" value="Genomic_DNA"/>
</dbReference>
<comment type="caution">
    <text evidence="1">The sequence shown here is derived from an EMBL/GenBank/DDBJ whole genome shotgun (WGS) entry which is preliminary data.</text>
</comment>
<evidence type="ECO:0000313" key="2">
    <source>
        <dbReference type="Proteomes" id="UP000070533"/>
    </source>
</evidence>
<dbReference type="InterPro" id="IPR036297">
    <property type="entry name" value="PG0816-like_sf"/>
</dbReference>